<keyword evidence="2" id="KW-0378">Hydrolase</keyword>
<dbReference type="STRING" id="1120920.SAMN03080599_02407"/>
<organism evidence="2 3">
    <name type="scientific">Acidaminobacter hydrogenoformans DSM 2784</name>
    <dbReference type="NCBI Taxonomy" id="1120920"/>
    <lineage>
        <taxon>Bacteria</taxon>
        <taxon>Bacillati</taxon>
        <taxon>Bacillota</taxon>
        <taxon>Clostridia</taxon>
        <taxon>Peptostreptococcales</taxon>
        <taxon>Acidaminobacteraceae</taxon>
        <taxon>Acidaminobacter</taxon>
    </lineage>
</organism>
<dbReference type="PANTHER" id="PTHR46066">
    <property type="entry name" value="CHITINASE DOMAIN-CONTAINING PROTEIN 1 FAMILY MEMBER"/>
    <property type="match status" value="1"/>
</dbReference>
<dbReference type="GO" id="GO:0005975">
    <property type="term" value="P:carbohydrate metabolic process"/>
    <property type="evidence" value="ECO:0007669"/>
    <property type="project" value="InterPro"/>
</dbReference>
<feature type="domain" description="GH18" evidence="1">
    <location>
        <begin position="234"/>
        <end position="547"/>
    </location>
</feature>
<sequence length="547" mass="61409">MKRFAIIVLILLLLASGAAAGYWYFKYDELSARFAQTLYRSKVTVDDVVIPNGMTYVEEEGRLFLDIRIVQGWLDEGAYVSPSGERLYMKFEAMGFKSGDDVTDALLSESLETLSLPIYRVDDQRYVELEALSRLYRMRWMRSPESGMLNLLTHRADVVNLKVSKGAVVSLDGIKVFEVQPNQFVTAVRTEGGALNVLHADGRMGLLERLDGIETSPANFLPPVIPVGDRAQLDRVVGAWDQVHSYENNFNFNAADGFGTLNVIMPTWFDLNVDGIVLSLADMSYVLRAQEAGIQVWGLYANHFSPAWTSEMLRSEALSDRTIAHVVAYAVAFGLEGINIDFENMYLKDQALFSDYVAKLSEALKRVGKWVSIDVTVPEGSDQWSKVYDRPALSKSVDFVFLMAYDEHWASSPKAGSVASRDWVVTGIEKSLALIPREKLVLGMPLYTRIWKESGTGGAKKVSSSTLSYARTSEWLEARSLMPVFDEETGQNYVEYVSNGVKYRVWLEDAASLEMRLELMERYGLPGLGFWSIDFANEEVWAVIESD</sequence>
<dbReference type="SMART" id="SM00636">
    <property type="entry name" value="Glyco_18"/>
    <property type="match status" value="1"/>
</dbReference>
<dbReference type="InterPro" id="IPR017853">
    <property type="entry name" value="GH"/>
</dbReference>
<dbReference type="OrthoDB" id="9775889at2"/>
<dbReference type="AlphaFoldDB" id="A0A1G5S2V8"/>
<dbReference type="Proteomes" id="UP000199208">
    <property type="component" value="Unassembled WGS sequence"/>
</dbReference>
<accession>A0A1G5S2V8</accession>
<dbReference type="EMBL" id="FMWL01000014">
    <property type="protein sequence ID" value="SCZ80715.1"/>
    <property type="molecule type" value="Genomic_DNA"/>
</dbReference>
<dbReference type="PROSITE" id="PS51910">
    <property type="entry name" value="GH18_2"/>
    <property type="match status" value="1"/>
</dbReference>
<name>A0A1G5S2V8_9FIRM</name>
<dbReference type="GO" id="GO:0016787">
    <property type="term" value="F:hydrolase activity"/>
    <property type="evidence" value="ECO:0007669"/>
    <property type="project" value="UniProtKB-KW"/>
</dbReference>
<proteinExistence type="predicted"/>
<evidence type="ECO:0000313" key="2">
    <source>
        <dbReference type="EMBL" id="SCZ80715.1"/>
    </source>
</evidence>
<dbReference type="Gene3D" id="3.20.20.80">
    <property type="entry name" value="Glycosidases"/>
    <property type="match status" value="1"/>
</dbReference>
<dbReference type="Pfam" id="PF00704">
    <property type="entry name" value="Glyco_hydro_18"/>
    <property type="match status" value="1"/>
</dbReference>
<gene>
    <name evidence="2" type="ORF">SAMN03080599_02407</name>
</gene>
<dbReference type="InterPro" id="IPR001223">
    <property type="entry name" value="Glyco_hydro18_cat"/>
</dbReference>
<dbReference type="RefSeq" id="WP_092591837.1">
    <property type="nucleotide sequence ID" value="NZ_FMWL01000014.1"/>
</dbReference>
<reference evidence="2 3" key="1">
    <citation type="submission" date="2016-10" db="EMBL/GenBank/DDBJ databases">
        <authorList>
            <person name="de Groot N.N."/>
        </authorList>
    </citation>
    <scope>NUCLEOTIDE SEQUENCE [LARGE SCALE GENOMIC DNA]</scope>
    <source>
        <strain evidence="2 3">DSM 2784</strain>
    </source>
</reference>
<dbReference type="Gene3D" id="3.10.50.10">
    <property type="match status" value="1"/>
</dbReference>
<dbReference type="InterPro" id="IPR029070">
    <property type="entry name" value="Chitinase_insertion_sf"/>
</dbReference>
<protein>
    <submittedName>
        <fullName evidence="2">Glycosyl hydrolases family 18</fullName>
    </submittedName>
</protein>
<dbReference type="GO" id="GO:0008061">
    <property type="term" value="F:chitin binding"/>
    <property type="evidence" value="ECO:0007669"/>
    <property type="project" value="InterPro"/>
</dbReference>
<dbReference type="SUPFAM" id="SSF51445">
    <property type="entry name" value="(Trans)glycosidases"/>
    <property type="match status" value="1"/>
</dbReference>
<keyword evidence="3" id="KW-1185">Reference proteome</keyword>
<dbReference type="PANTHER" id="PTHR46066:SF2">
    <property type="entry name" value="CHITINASE DOMAIN-CONTAINING PROTEIN 1"/>
    <property type="match status" value="1"/>
</dbReference>
<dbReference type="InterPro" id="IPR011583">
    <property type="entry name" value="Chitinase_II/V-like_cat"/>
</dbReference>
<evidence type="ECO:0000259" key="1">
    <source>
        <dbReference type="PROSITE" id="PS51910"/>
    </source>
</evidence>
<evidence type="ECO:0000313" key="3">
    <source>
        <dbReference type="Proteomes" id="UP000199208"/>
    </source>
</evidence>